<feature type="compositionally biased region" description="Low complexity" evidence="10">
    <location>
        <begin position="1006"/>
        <end position="1021"/>
    </location>
</feature>
<protein>
    <recommendedName>
        <fullName evidence="8">U4/U6 snRNA-associated-splicing factor PRP24</fullName>
    </recommendedName>
</protein>
<dbReference type="FunFam" id="3.30.70.330:FF:000365">
    <property type="entry name" value="U4/U6 snRNA-associated-splicing factor PRP24"/>
    <property type="match status" value="1"/>
</dbReference>
<evidence type="ECO:0000256" key="10">
    <source>
        <dbReference type="SAM" id="MobiDB-lite"/>
    </source>
</evidence>
<feature type="region of interest" description="Disordered" evidence="10">
    <location>
        <begin position="612"/>
        <end position="658"/>
    </location>
</feature>
<dbReference type="InParanoid" id="A0A067MMU8"/>
<dbReference type="Proteomes" id="UP000027195">
    <property type="component" value="Unassembled WGS sequence"/>
</dbReference>
<dbReference type="SUPFAM" id="SSF48452">
    <property type="entry name" value="TPR-like"/>
    <property type="match status" value="1"/>
</dbReference>
<feature type="domain" description="RRM" evidence="11">
    <location>
        <begin position="660"/>
        <end position="733"/>
    </location>
</feature>
<name>A0A067MMU8_BOTB1</name>
<dbReference type="InterPro" id="IPR011990">
    <property type="entry name" value="TPR-like_helical_dom_sf"/>
</dbReference>
<keyword evidence="6" id="KW-0539">Nucleus</keyword>
<dbReference type="InterPro" id="IPR000504">
    <property type="entry name" value="RRM_dom"/>
</dbReference>
<dbReference type="AlphaFoldDB" id="A0A067MMU8"/>
<gene>
    <name evidence="12" type="ORF">BOTBODRAFT_129777</name>
</gene>
<keyword evidence="5" id="KW-0508">mRNA splicing</keyword>
<evidence type="ECO:0000256" key="9">
    <source>
        <dbReference type="PROSITE-ProRule" id="PRU00176"/>
    </source>
</evidence>
<dbReference type="HOGENOM" id="CLU_003925_1_0_1"/>
<feature type="domain" description="RRM" evidence="11">
    <location>
        <begin position="923"/>
        <end position="991"/>
    </location>
</feature>
<dbReference type="CDD" id="cd12297">
    <property type="entry name" value="RRM2_Prp24"/>
    <property type="match status" value="1"/>
</dbReference>
<evidence type="ECO:0000256" key="7">
    <source>
        <dbReference type="ARBA" id="ARBA00093374"/>
    </source>
</evidence>
<feature type="region of interest" description="Disordered" evidence="10">
    <location>
        <begin position="900"/>
        <end position="921"/>
    </location>
</feature>
<evidence type="ECO:0000256" key="4">
    <source>
        <dbReference type="ARBA" id="ARBA00022884"/>
    </source>
</evidence>
<keyword evidence="13" id="KW-1185">Reference proteome</keyword>
<feature type="region of interest" description="Disordered" evidence="10">
    <location>
        <begin position="997"/>
        <end position="1071"/>
    </location>
</feature>
<dbReference type="OrthoDB" id="360390at2759"/>
<feature type="domain" description="RRM" evidence="11">
    <location>
        <begin position="734"/>
        <end position="811"/>
    </location>
</feature>
<dbReference type="SUPFAM" id="SSF54928">
    <property type="entry name" value="RNA-binding domain, RBD"/>
    <property type="match status" value="3"/>
</dbReference>
<dbReference type="Gene3D" id="1.25.40.10">
    <property type="entry name" value="Tetratricopeptide repeat domain"/>
    <property type="match status" value="2"/>
</dbReference>
<evidence type="ECO:0000259" key="11">
    <source>
        <dbReference type="PROSITE" id="PS50102"/>
    </source>
</evidence>
<evidence type="ECO:0000313" key="12">
    <source>
        <dbReference type="EMBL" id="KDQ16839.1"/>
    </source>
</evidence>
<dbReference type="Pfam" id="PF00076">
    <property type="entry name" value="RRM_1"/>
    <property type="match status" value="4"/>
</dbReference>
<dbReference type="InterPro" id="IPR034398">
    <property type="entry name" value="Prp24_RRM2"/>
</dbReference>
<reference evidence="13" key="1">
    <citation type="journal article" date="2014" name="Proc. Natl. Acad. Sci. U.S.A.">
        <title>Extensive sampling of basidiomycete genomes demonstrates inadequacy of the white-rot/brown-rot paradigm for wood decay fungi.</title>
        <authorList>
            <person name="Riley R."/>
            <person name="Salamov A.A."/>
            <person name="Brown D.W."/>
            <person name="Nagy L.G."/>
            <person name="Floudas D."/>
            <person name="Held B.W."/>
            <person name="Levasseur A."/>
            <person name="Lombard V."/>
            <person name="Morin E."/>
            <person name="Otillar R."/>
            <person name="Lindquist E.A."/>
            <person name="Sun H."/>
            <person name="LaButti K.M."/>
            <person name="Schmutz J."/>
            <person name="Jabbour D."/>
            <person name="Luo H."/>
            <person name="Baker S.E."/>
            <person name="Pisabarro A.G."/>
            <person name="Walton J.D."/>
            <person name="Blanchette R.A."/>
            <person name="Henrissat B."/>
            <person name="Martin F."/>
            <person name="Cullen D."/>
            <person name="Hibbett D.S."/>
            <person name="Grigoriev I.V."/>
        </authorList>
    </citation>
    <scope>NUCLEOTIDE SEQUENCE [LARGE SCALE GENOMIC DNA]</scope>
    <source>
        <strain evidence="13">FD-172 SS1</strain>
    </source>
</reference>
<dbReference type="GO" id="GO:0003723">
    <property type="term" value="F:RNA binding"/>
    <property type="evidence" value="ECO:0007669"/>
    <property type="project" value="UniProtKB-UniRule"/>
</dbReference>
<sequence length="1079" mass="119604">MDHAEMDVDGEAAAAVSRAMDTLENVLPALASSPFSSSLHYQCIAAATIVGFQKELNEAREGLVTYLAAPDDVWLPLLQNKVDMLADSRSAEAAEETDDLFVRASIDYFSIPILKAYLTFLVSQRTLLRESRNPPENYDVLFSRQAVMEKAVYIVQQGAGHLTEGHQLWEIWREWMEQELEQMKGEERDAFIQEMHTIYLERIKIPHATHEQTFASYSTFVTTYLPTEQYEALLVDASKQRQPAVKSWNLRERHEASLNTPEAYSRYIQYEKSKLNKGGNPAFVRTLYERAIAHTAKQYTAQLQSNMAPYVEGQAQVPVGQAEEAWLVAFWEGLVEFLRELDAELEVDALRRAVRSVPSNGDMWCAYILALERLSNSDKIPDVYARAIGTNLLSPQSLTAVVIATAGSMRRKSREVADEEDNTVIVDLLQDGITRVRQAGGDPRLKLEKFLVTVLMDSDEPDVAAILEVWEAAVKAYNKHWHVWTAFTDFLTTSPLKAPDRARKAFKNSQGLFKAIDYPEMVFEAWIAFEEVWGTKEQLQLARNRVRKMGGELADKRAKDAQKAAAAAAEATQNAASEVEAILQQATEMSAEHAVAEESAPVVADVTMEIGGAEPQVSAPGDSGSGNKKRKAEEGPDAQAQSKKAKPDKAPPLKRDRENSTVFVSGLWKGVEDKALAQFFKHCGDIREIKITELDDVVVATVEFQNRESVPGALTRDKKRIDENEISVHMAWQSTLYVTNFPEKSDDAFIREMFGQYGVIFDVRWPSKKFKSTRRFCYVQYVTPASAQAALELHGRELEPGMNLNVYISNPERKKERTDAGADQREVYVAGLAKSTKREDLEGLFKQFGTIKDVRMALDHKGLSKGFAFVEFEAESSAVQALGVNNHELKNRRIAVTLADSRASSRREQPESGQGRKNELLSRSVRLRNLPPGTQEGLLQQTLEKLAAVKMVEVFQSSGEAVVELENVAEAGKLLLMTDGIQFNDRTLTVSEELFAGNKSSRPSKKAPAASSSTSSFVPRAAKARPRAGLGHKGGPRKGVVPAEAAAAAPSAPAPPSAPAQRDGAEAGKDQAFFRNLLG</sequence>
<keyword evidence="2" id="KW-0507">mRNA processing</keyword>
<evidence type="ECO:0000256" key="1">
    <source>
        <dbReference type="ARBA" id="ARBA00004123"/>
    </source>
</evidence>
<dbReference type="CDD" id="cd12296">
    <property type="entry name" value="RRM1_Prp24"/>
    <property type="match status" value="1"/>
</dbReference>
<comment type="subcellular location">
    <subcellularLocation>
        <location evidence="1">Nucleus</location>
    </subcellularLocation>
</comment>
<dbReference type="SMART" id="SM00360">
    <property type="entry name" value="RRM"/>
    <property type="match status" value="4"/>
</dbReference>
<dbReference type="GO" id="GO:0005688">
    <property type="term" value="C:U6 snRNP"/>
    <property type="evidence" value="ECO:0007669"/>
    <property type="project" value="UniProtKB-ARBA"/>
</dbReference>
<keyword evidence="4 9" id="KW-0694">RNA-binding</keyword>
<dbReference type="Gene3D" id="3.30.70.330">
    <property type="match status" value="4"/>
</dbReference>
<proteinExistence type="predicted"/>
<dbReference type="FunCoup" id="A0A067MMU8">
    <property type="interactions" value="676"/>
</dbReference>
<comment type="function">
    <text evidence="7">Functions as a recycling factor of the spliceosome, a machinery that forms on each precursor-messenger RNA (pre-mRNA) and catalyzes the removal of introns. Chaperones the re-annealing of U4 and U6 snRNAs (small nuclear RNAs) released from previous rounds of splicing, an initial step in reforming the U4/U6-U5 tri-snRNP (small nuclear ribonucleoprotein) that can reassemble into another spliceosome complex; this step involves binding U6 and facilitating the unwinding of the U6 internal stem loop, followed by base-pairing of U6 to U4.</text>
</comment>
<dbReference type="InterPro" id="IPR034397">
    <property type="entry name" value="Prp24_RRM1"/>
</dbReference>
<dbReference type="InterPro" id="IPR052462">
    <property type="entry name" value="SLIRP/GR-RBP-like"/>
</dbReference>
<keyword evidence="3" id="KW-0677">Repeat</keyword>
<evidence type="ECO:0000256" key="8">
    <source>
        <dbReference type="ARBA" id="ARBA00093627"/>
    </source>
</evidence>
<evidence type="ECO:0000256" key="5">
    <source>
        <dbReference type="ARBA" id="ARBA00023187"/>
    </source>
</evidence>
<feature type="compositionally biased region" description="Basic and acidic residues" evidence="10">
    <location>
        <begin position="903"/>
        <end position="920"/>
    </location>
</feature>
<accession>A0A067MMU8</accession>
<dbReference type="GO" id="GO:0008380">
    <property type="term" value="P:RNA splicing"/>
    <property type="evidence" value="ECO:0007669"/>
    <property type="project" value="UniProtKB-KW"/>
</dbReference>
<dbReference type="InterPro" id="IPR012677">
    <property type="entry name" value="Nucleotide-bd_a/b_plait_sf"/>
</dbReference>
<evidence type="ECO:0000256" key="6">
    <source>
        <dbReference type="ARBA" id="ARBA00023242"/>
    </source>
</evidence>
<evidence type="ECO:0000256" key="3">
    <source>
        <dbReference type="ARBA" id="ARBA00022737"/>
    </source>
</evidence>
<dbReference type="GO" id="GO:0006397">
    <property type="term" value="P:mRNA processing"/>
    <property type="evidence" value="ECO:0007669"/>
    <property type="project" value="UniProtKB-KW"/>
</dbReference>
<evidence type="ECO:0000256" key="2">
    <source>
        <dbReference type="ARBA" id="ARBA00022664"/>
    </source>
</evidence>
<feature type="compositionally biased region" description="Basic and acidic residues" evidence="10">
    <location>
        <begin position="645"/>
        <end position="658"/>
    </location>
</feature>
<feature type="compositionally biased region" description="Low complexity" evidence="10">
    <location>
        <begin position="1042"/>
        <end position="1051"/>
    </location>
</feature>
<dbReference type="PANTHER" id="PTHR48027">
    <property type="entry name" value="HETEROGENEOUS NUCLEAR RIBONUCLEOPROTEIN 87F-RELATED"/>
    <property type="match status" value="1"/>
</dbReference>
<evidence type="ECO:0000313" key="13">
    <source>
        <dbReference type="Proteomes" id="UP000027195"/>
    </source>
</evidence>
<dbReference type="PROSITE" id="PS50102">
    <property type="entry name" value="RRM"/>
    <property type="match status" value="4"/>
</dbReference>
<feature type="domain" description="RRM" evidence="11">
    <location>
        <begin position="825"/>
        <end position="901"/>
    </location>
</feature>
<organism evidence="12 13">
    <name type="scientific">Botryobasidium botryosum (strain FD-172 SS1)</name>
    <dbReference type="NCBI Taxonomy" id="930990"/>
    <lineage>
        <taxon>Eukaryota</taxon>
        <taxon>Fungi</taxon>
        <taxon>Dikarya</taxon>
        <taxon>Basidiomycota</taxon>
        <taxon>Agaricomycotina</taxon>
        <taxon>Agaricomycetes</taxon>
        <taxon>Cantharellales</taxon>
        <taxon>Botryobasidiaceae</taxon>
        <taxon>Botryobasidium</taxon>
    </lineage>
</organism>
<dbReference type="STRING" id="930990.A0A067MMU8"/>
<dbReference type="InterPro" id="IPR035979">
    <property type="entry name" value="RBD_domain_sf"/>
</dbReference>
<dbReference type="EMBL" id="KL198026">
    <property type="protein sequence ID" value="KDQ16839.1"/>
    <property type="molecule type" value="Genomic_DNA"/>
</dbReference>